<evidence type="ECO:0000259" key="1">
    <source>
        <dbReference type="Pfam" id="PF01966"/>
    </source>
</evidence>
<evidence type="ECO:0000313" key="3">
    <source>
        <dbReference type="Proteomes" id="UP000507962"/>
    </source>
</evidence>
<dbReference type="Gene3D" id="1.10.3210.10">
    <property type="entry name" value="Hypothetical protein af1432"/>
    <property type="match status" value="1"/>
</dbReference>
<dbReference type="SUPFAM" id="SSF109604">
    <property type="entry name" value="HD-domain/PDEase-like"/>
    <property type="match status" value="1"/>
</dbReference>
<proteinExistence type="predicted"/>
<dbReference type="Pfam" id="PF01966">
    <property type="entry name" value="HD"/>
    <property type="match status" value="1"/>
</dbReference>
<dbReference type="InterPro" id="IPR006674">
    <property type="entry name" value="HD_domain"/>
</dbReference>
<gene>
    <name evidence="2" type="ORF">MSL71_36350</name>
</gene>
<feature type="domain" description="HD" evidence="1">
    <location>
        <begin position="23"/>
        <end position="121"/>
    </location>
</feature>
<reference evidence="2 3" key="1">
    <citation type="submission" date="2019-03" db="EMBL/GenBank/DDBJ databases">
        <authorList>
            <person name="Nijsse B."/>
        </authorList>
    </citation>
    <scope>NUCLEOTIDE SEQUENCE [LARGE SCALE GENOMIC DNA]</scope>
    <source>
        <strain evidence="2">Desulfoluna butyratoxydans MSL71</strain>
    </source>
</reference>
<name>A0A4U8YVI9_9BACT</name>
<organism evidence="2 3">
    <name type="scientific">Desulfoluna butyratoxydans</name>
    <dbReference type="NCBI Taxonomy" id="231438"/>
    <lineage>
        <taxon>Bacteria</taxon>
        <taxon>Pseudomonadati</taxon>
        <taxon>Thermodesulfobacteriota</taxon>
        <taxon>Desulfobacteria</taxon>
        <taxon>Desulfobacterales</taxon>
        <taxon>Desulfolunaceae</taxon>
        <taxon>Desulfoluna</taxon>
    </lineage>
</organism>
<keyword evidence="3" id="KW-1185">Reference proteome</keyword>
<dbReference type="Proteomes" id="UP000507962">
    <property type="component" value="Unassembled WGS sequence"/>
</dbReference>
<dbReference type="AlphaFoldDB" id="A0A4U8YVI9"/>
<evidence type="ECO:0000313" key="2">
    <source>
        <dbReference type="EMBL" id="VFQ45972.1"/>
    </source>
</evidence>
<dbReference type="EMBL" id="CAADHO010000007">
    <property type="protein sequence ID" value="VFQ45972.1"/>
    <property type="molecule type" value="Genomic_DNA"/>
</dbReference>
<sequence length="174" mass="19330">MLHSQTDAFELLKTMGAPGHLITHAKLVGEAANALLTTFEKLNVPVDSEFVQTAVVIHDIGKIVHPQEMSTPGSNHEPQGEKMLLDQGVSPKLARCCLSHGRWHKMECSLEELTLALADTLWKGKRIDALELKVIDLIAGHLHKDRWDVFPQLDSLFERIANEGDSRLRRSIGG</sequence>
<protein>
    <submittedName>
        <fullName evidence="2">Hd domain</fullName>
    </submittedName>
</protein>
<accession>A0A4U8YVI9</accession>